<keyword evidence="4 8" id="KW-0489">Methyltransferase</keyword>
<dbReference type="InterPro" id="IPR028589">
    <property type="entry name" value="SPB1-like"/>
</dbReference>
<dbReference type="InterPro" id="IPR029063">
    <property type="entry name" value="SAM-dependent_MTases_sf"/>
</dbReference>
<dbReference type="InterPro" id="IPR050082">
    <property type="entry name" value="RNA_methyltr_RlmE"/>
</dbReference>
<feature type="region of interest" description="Disordered" evidence="9">
    <location>
        <begin position="365"/>
        <end position="390"/>
    </location>
</feature>
<dbReference type="GO" id="GO:0008650">
    <property type="term" value="F:rRNA (uridine-2'-O-)-methyltransferase activity"/>
    <property type="evidence" value="ECO:0007669"/>
    <property type="project" value="TreeGrafter"/>
</dbReference>
<feature type="domain" description="DUF3381" evidence="12">
    <location>
        <begin position="234"/>
        <end position="390"/>
    </location>
</feature>
<evidence type="ECO:0000256" key="2">
    <source>
        <dbReference type="ARBA" id="ARBA00022517"/>
    </source>
</evidence>
<feature type="domain" description="Ribosomal RNA methyltransferase SPB1-like C-terminal" evidence="11">
    <location>
        <begin position="622"/>
        <end position="830"/>
    </location>
</feature>
<evidence type="ECO:0000313" key="13">
    <source>
        <dbReference type="EMBL" id="RDL39748.1"/>
    </source>
</evidence>
<evidence type="ECO:0000256" key="4">
    <source>
        <dbReference type="ARBA" id="ARBA00022603"/>
    </source>
</evidence>
<keyword evidence="14" id="KW-1185">Reference proteome</keyword>
<dbReference type="Pfam" id="PF07780">
    <property type="entry name" value="Spb1_C"/>
    <property type="match status" value="1"/>
</dbReference>
<comment type="subcellular location">
    <subcellularLocation>
        <location evidence="1 8">Nucleus</location>
        <location evidence="1 8">Nucleolus</location>
    </subcellularLocation>
</comment>
<evidence type="ECO:0000259" key="12">
    <source>
        <dbReference type="Pfam" id="PF11861"/>
    </source>
</evidence>
<dbReference type="EMBL" id="NPIC01000002">
    <property type="protein sequence ID" value="RDL39748.1"/>
    <property type="molecule type" value="Genomic_DNA"/>
</dbReference>
<evidence type="ECO:0000256" key="3">
    <source>
        <dbReference type="ARBA" id="ARBA00022552"/>
    </source>
</evidence>
<evidence type="ECO:0000256" key="8">
    <source>
        <dbReference type="HAMAP-Rule" id="MF_03163"/>
    </source>
</evidence>
<evidence type="ECO:0000259" key="10">
    <source>
        <dbReference type="Pfam" id="PF01728"/>
    </source>
</evidence>
<feature type="binding site" evidence="8">
    <location>
        <position position="117"/>
    </location>
    <ligand>
        <name>S-adenosyl-L-methionine</name>
        <dbReference type="ChEBI" id="CHEBI:59789"/>
    </ligand>
</feature>
<feature type="compositionally biased region" description="Basic and acidic residues" evidence="9">
    <location>
        <begin position="378"/>
        <end position="389"/>
    </location>
</feature>
<evidence type="ECO:0000256" key="1">
    <source>
        <dbReference type="ARBA" id="ARBA00004604"/>
    </source>
</evidence>
<feature type="compositionally biased region" description="Acidic residues" evidence="9">
    <location>
        <begin position="450"/>
        <end position="460"/>
    </location>
</feature>
<comment type="caution">
    <text evidence="13">The sequence shown here is derived from an EMBL/GenBank/DDBJ whole genome shotgun (WGS) entry which is preliminary data.</text>
</comment>
<dbReference type="FunFam" id="3.40.50.150:FF:000004">
    <property type="entry name" value="AdoMet-dependent rRNA methyltransferase SPB1"/>
    <property type="match status" value="1"/>
</dbReference>
<dbReference type="GO" id="GO:0016435">
    <property type="term" value="F:rRNA (guanine) methyltransferase activity"/>
    <property type="evidence" value="ECO:0007669"/>
    <property type="project" value="TreeGrafter"/>
</dbReference>
<evidence type="ECO:0000313" key="14">
    <source>
        <dbReference type="Proteomes" id="UP000254866"/>
    </source>
</evidence>
<dbReference type="GO" id="GO:0030687">
    <property type="term" value="C:preribosome, large subunit precursor"/>
    <property type="evidence" value="ECO:0007669"/>
    <property type="project" value="TreeGrafter"/>
</dbReference>
<dbReference type="Gene3D" id="3.40.50.150">
    <property type="entry name" value="Vaccinia Virus protein VP39"/>
    <property type="match status" value="1"/>
</dbReference>
<dbReference type="GeneID" id="43596937"/>
<evidence type="ECO:0000256" key="9">
    <source>
        <dbReference type="SAM" id="MobiDB-lite"/>
    </source>
</evidence>
<feature type="binding site" evidence="8">
    <location>
        <position position="58"/>
    </location>
    <ligand>
        <name>S-adenosyl-L-methionine</name>
        <dbReference type="ChEBI" id="CHEBI:59789"/>
    </ligand>
</feature>
<evidence type="ECO:0000259" key="11">
    <source>
        <dbReference type="Pfam" id="PF07780"/>
    </source>
</evidence>
<reference evidence="13 14" key="1">
    <citation type="journal article" date="2018" name="IMA Fungus">
        <title>IMA Genome-F 9: Draft genome sequence of Annulohypoxylon stygium, Aspergillus mulundensis, Berkeleyomyces basicola (syn. Thielaviopsis basicola), Ceratocystis smalleyi, two Cercospora beticola strains, Coleophoma cylindrospora, Fusarium fracticaudum, Phialophora cf. hyalina, and Morchella septimelata.</title>
        <authorList>
            <person name="Wingfield B.D."/>
            <person name="Bills G.F."/>
            <person name="Dong Y."/>
            <person name="Huang W."/>
            <person name="Nel W.J."/>
            <person name="Swalarsk-Parry B.S."/>
            <person name="Vaghefi N."/>
            <person name="Wilken P.M."/>
            <person name="An Z."/>
            <person name="de Beer Z.W."/>
            <person name="De Vos L."/>
            <person name="Chen L."/>
            <person name="Duong T.A."/>
            <person name="Gao Y."/>
            <person name="Hammerbacher A."/>
            <person name="Kikkert J.R."/>
            <person name="Li Y."/>
            <person name="Li H."/>
            <person name="Li K."/>
            <person name="Li Q."/>
            <person name="Liu X."/>
            <person name="Ma X."/>
            <person name="Naidoo K."/>
            <person name="Pethybridge S.J."/>
            <person name="Sun J."/>
            <person name="Steenkamp E.T."/>
            <person name="van der Nest M.A."/>
            <person name="van Wyk S."/>
            <person name="Wingfield M.J."/>
            <person name="Xiong C."/>
            <person name="Yue Q."/>
            <person name="Zhang X."/>
        </authorList>
    </citation>
    <scope>NUCLEOTIDE SEQUENCE [LARGE SCALE GENOMIC DNA]</scope>
    <source>
        <strain evidence="13 14">BP 5553</strain>
    </source>
</reference>
<feature type="compositionally biased region" description="Acidic residues" evidence="9">
    <location>
        <begin position="568"/>
        <end position="589"/>
    </location>
</feature>
<gene>
    <name evidence="13" type="ORF">BP5553_04088</name>
</gene>
<keyword evidence="7 8" id="KW-0539">Nucleus</keyword>
<dbReference type="PANTHER" id="PTHR10920">
    <property type="entry name" value="RIBOSOMAL RNA METHYLTRANSFERASE"/>
    <property type="match status" value="1"/>
</dbReference>
<dbReference type="RefSeq" id="XP_031872404.1">
    <property type="nucleotide sequence ID" value="XM_032012711.1"/>
</dbReference>
<proteinExistence type="inferred from homology"/>
<dbReference type="GO" id="GO:0005730">
    <property type="term" value="C:nucleolus"/>
    <property type="evidence" value="ECO:0007669"/>
    <property type="project" value="UniProtKB-SubCell"/>
</dbReference>
<dbReference type="GO" id="GO:0000466">
    <property type="term" value="P:maturation of 5.8S rRNA from tricistronic rRNA transcript (SSU-rRNA, 5.8S rRNA, LSU-rRNA)"/>
    <property type="evidence" value="ECO:0007669"/>
    <property type="project" value="TreeGrafter"/>
</dbReference>
<feature type="binding site" evidence="8">
    <location>
        <position position="92"/>
    </location>
    <ligand>
        <name>S-adenosyl-L-methionine</name>
        <dbReference type="ChEBI" id="CHEBI:59789"/>
    </ligand>
</feature>
<dbReference type="PANTHER" id="PTHR10920:SF13">
    <property type="entry name" value="PRE-RRNA 2'-O-RIBOSE RNA METHYLTRANSFERASE FTSJ3"/>
    <property type="match status" value="1"/>
</dbReference>
<dbReference type="HAMAP" id="MF_03163">
    <property type="entry name" value="RNA_methyltr_E_SPB1"/>
    <property type="match status" value="1"/>
</dbReference>
<feature type="compositionally biased region" description="Basic and acidic residues" evidence="9">
    <location>
        <begin position="461"/>
        <end position="484"/>
    </location>
</feature>
<dbReference type="Proteomes" id="UP000254866">
    <property type="component" value="Unassembled WGS sequence"/>
</dbReference>
<comment type="similarity">
    <text evidence="8">Belongs to the class I-like SAM-binding methyltransferase superfamily. RNA methyltransferase RlmE family. SPB1 subfamily.</text>
</comment>
<name>A0A370TW97_9HELO</name>
<feature type="binding site" evidence="8">
    <location>
        <position position="76"/>
    </location>
    <ligand>
        <name>S-adenosyl-L-methionine</name>
        <dbReference type="ChEBI" id="CHEBI:59789"/>
    </ligand>
</feature>
<feature type="compositionally biased region" description="Basic and acidic residues" evidence="9">
    <location>
        <begin position="430"/>
        <end position="444"/>
    </location>
</feature>
<dbReference type="InterPro" id="IPR015507">
    <property type="entry name" value="rRNA-MeTfrase_E"/>
</dbReference>
<evidence type="ECO:0000256" key="5">
    <source>
        <dbReference type="ARBA" id="ARBA00022679"/>
    </source>
</evidence>
<feature type="domain" description="Ribosomal RNA methyltransferase FtsJ" evidence="10">
    <location>
        <begin position="24"/>
        <end position="200"/>
    </location>
</feature>
<dbReference type="AlphaFoldDB" id="A0A370TW97"/>
<evidence type="ECO:0000256" key="6">
    <source>
        <dbReference type="ARBA" id="ARBA00022691"/>
    </source>
</evidence>
<dbReference type="Pfam" id="PF01728">
    <property type="entry name" value="FtsJ"/>
    <property type="match status" value="1"/>
</dbReference>
<dbReference type="HAMAP" id="MF_01547">
    <property type="entry name" value="RNA_methyltr_E"/>
    <property type="match status" value="1"/>
</dbReference>
<keyword evidence="6 8" id="KW-0949">S-adenosyl-L-methionine</keyword>
<sequence length="833" mass="93889">MGIQKKHGKGRLDKWYKLAKEKGYRARAAFKLIQLNKKYGFLEKSKVLLDLCAAPGSWCQVAAETMPVSSLIIGVDLSPIKPIPRAITFQSDITTDKCRATIRQHLKTWKADTVLHDGAPNVGTAWVQDSFNQAELVLQAMKLATEFLVEGGTFVTKVFRSKDYNSLLWVFNQLFTKVEATKPPSSRNVSAEIFVVCRGFKAPKKIDPKFLDPRSVFAELSDPTPNNEAKVYNPEIKKRKRDGYEEGNYTQFKEVTASEFIQTIDPIEILGSKNKLSFEQPPNGDVALAALDKLPETTQEIRDCCADLKVLGRKEFKTLLKWRLKVREKFGFATKKSAKAAEDEEVADVESIDEELKIQEELQALTDKEKGRRKREKRKENEKKQREIIRMQLNMTVPTEIGLEQSSGDHTMFALKPIDKTGAVDKIAKGKMGILKESDRKDDDGFGSGDTDEESDEEQDQLDREMDFMYEQYQDRKSSSDAKFRAKKARKEHEDGDWDGFSADGHGSDDGDKLEEDSSDDSSDEEMPSKRSLLTDLQRADKKAGGLSRRATQFFDQDIFKDIGGIPEEAEPEDELEEGDEEIAEDLEALDSMMQKDVAEAEPDSESDVPDADEAEEGESSDEDEGGFEVVKAAKDTQWEEEPRKDGRLDIDIITAEAMTLAQQIASGQRTTQDLIDEGFNKYTFKDRDGLPEWFLDDEGRHDKPHRPISAAGAAAIKEKLRALNARPIKKVREAKDRKKFKAAQRLEKMRKKSALLLDDEGLNEKDKASSIVKLMKGATKKRPKRQVSVVVARGGNRGIAGRPRGVKGKYKIVDARLKKDVRGEKRAAKKRK</sequence>
<protein>
    <submittedName>
        <fullName evidence="13">AdoMet-dependent rRNA methyltransferase SPB1</fullName>
    </submittedName>
</protein>
<dbReference type="InterPro" id="IPR002877">
    <property type="entry name" value="RNA_MeTrfase_FtsJ_dom"/>
</dbReference>
<keyword evidence="5 8" id="KW-0808">Transferase</keyword>
<feature type="compositionally biased region" description="Basic and acidic residues" evidence="9">
    <location>
        <begin position="632"/>
        <end position="646"/>
    </location>
</feature>
<feature type="compositionally biased region" description="Acidic residues" evidence="9">
    <location>
        <begin position="600"/>
        <end position="627"/>
    </location>
</feature>
<organism evidence="13 14">
    <name type="scientific">Venustampulla echinocandica</name>
    <dbReference type="NCBI Taxonomy" id="2656787"/>
    <lineage>
        <taxon>Eukaryota</taxon>
        <taxon>Fungi</taxon>
        <taxon>Dikarya</taxon>
        <taxon>Ascomycota</taxon>
        <taxon>Pezizomycotina</taxon>
        <taxon>Leotiomycetes</taxon>
        <taxon>Helotiales</taxon>
        <taxon>Pleuroascaceae</taxon>
        <taxon>Venustampulla</taxon>
    </lineage>
</organism>
<evidence type="ECO:0000256" key="7">
    <source>
        <dbReference type="ARBA" id="ARBA00023242"/>
    </source>
</evidence>
<dbReference type="OrthoDB" id="1287559at2759"/>
<dbReference type="Pfam" id="PF11861">
    <property type="entry name" value="DUF3381"/>
    <property type="match status" value="1"/>
</dbReference>
<accession>A0A370TW97</accession>
<keyword evidence="3 8" id="KW-0698">rRNA processing</keyword>
<dbReference type="STRING" id="2656787.A0A370TW97"/>
<dbReference type="InterPro" id="IPR012920">
    <property type="entry name" value="rRNA_MeTfrase_SPB1-like_C"/>
</dbReference>
<feature type="binding site" evidence="8">
    <location>
        <position position="56"/>
    </location>
    <ligand>
        <name>S-adenosyl-L-methionine</name>
        <dbReference type="ChEBI" id="CHEBI:59789"/>
    </ligand>
</feature>
<keyword evidence="2 8" id="KW-0690">Ribosome biogenesis</keyword>
<dbReference type="GO" id="GO:0000463">
    <property type="term" value="P:maturation of LSU-rRNA from tricistronic rRNA transcript (SSU-rRNA, 5.8S rRNA, LSU-rRNA)"/>
    <property type="evidence" value="ECO:0007669"/>
    <property type="project" value="TreeGrafter"/>
</dbReference>
<dbReference type="InterPro" id="IPR024576">
    <property type="entry name" value="rRNA_MeTfrase_Spb1_DUF3381"/>
</dbReference>
<dbReference type="SUPFAM" id="SSF53335">
    <property type="entry name" value="S-adenosyl-L-methionine-dependent methyltransferases"/>
    <property type="match status" value="1"/>
</dbReference>
<feature type="compositionally biased region" description="Acidic residues" evidence="9">
    <location>
        <begin position="512"/>
        <end position="526"/>
    </location>
</feature>
<feature type="active site" description="Proton acceptor" evidence="8">
    <location>
        <position position="157"/>
    </location>
</feature>
<feature type="region of interest" description="Disordered" evidence="9">
    <location>
        <begin position="430"/>
        <end position="646"/>
    </location>
</feature>